<feature type="region of interest" description="Disordered" evidence="1">
    <location>
        <begin position="1"/>
        <end position="24"/>
    </location>
</feature>
<sequence length="117" mass="13253">MTCWRQQAFRREHPDPGADHQPFEEQSLHDVLFDLDLSGDRTDHGLIIDGATLCGDEARPGGFKPGTTKRSSRNSPQPQRRVCCRMAPPEKAQIVKLDRFQGAPDHRRLETELMMSA</sequence>
<reference evidence="2" key="1">
    <citation type="submission" date="2022-08" db="EMBL/GenBank/DDBJ databases">
        <title>Genome sequencing of akame (Lates japonicus).</title>
        <authorList>
            <person name="Hashiguchi Y."/>
            <person name="Takahashi H."/>
        </authorList>
    </citation>
    <scope>NUCLEOTIDE SEQUENCE</scope>
    <source>
        <strain evidence="2">Kochi</strain>
    </source>
</reference>
<accession>A0AAD3NFT0</accession>
<gene>
    <name evidence="2" type="ORF">AKAME5_002295700</name>
</gene>
<protein>
    <submittedName>
        <fullName evidence="2">Probable phospholipid-transporting ATPase IH isoform X1</fullName>
    </submittedName>
</protein>
<evidence type="ECO:0000313" key="2">
    <source>
        <dbReference type="EMBL" id="GLD71635.1"/>
    </source>
</evidence>
<organism evidence="2 3">
    <name type="scientific">Lates japonicus</name>
    <name type="common">Japanese lates</name>
    <dbReference type="NCBI Taxonomy" id="270547"/>
    <lineage>
        <taxon>Eukaryota</taxon>
        <taxon>Metazoa</taxon>
        <taxon>Chordata</taxon>
        <taxon>Craniata</taxon>
        <taxon>Vertebrata</taxon>
        <taxon>Euteleostomi</taxon>
        <taxon>Actinopterygii</taxon>
        <taxon>Neopterygii</taxon>
        <taxon>Teleostei</taxon>
        <taxon>Neoteleostei</taxon>
        <taxon>Acanthomorphata</taxon>
        <taxon>Carangaria</taxon>
        <taxon>Carangaria incertae sedis</taxon>
        <taxon>Centropomidae</taxon>
        <taxon>Lates</taxon>
    </lineage>
</organism>
<evidence type="ECO:0000313" key="3">
    <source>
        <dbReference type="Proteomes" id="UP001279410"/>
    </source>
</evidence>
<comment type="caution">
    <text evidence="2">The sequence shown here is derived from an EMBL/GenBank/DDBJ whole genome shotgun (WGS) entry which is preliminary data.</text>
</comment>
<name>A0AAD3NFT0_LATJO</name>
<evidence type="ECO:0000256" key="1">
    <source>
        <dbReference type="SAM" id="MobiDB-lite"/>
    </source>
</evidence>
<dbReference type="AlphaFoldDB" id="A0AAD3NFT0"/>
<feature type="compositionally biased region" description="Basic and acidic residues" evidence="1">
    <location>
        <begin position="9"/>
        <end position="24"/>
    </location>
</feature>
<dbReference type="EMBL" id="BRZM01000684">
    <property type="protein sequence ID" value="GLD71635.1"/>
    <property type="molecule type" value="Genomic_DNA"/>
</dbReference>
<feature type="region of interest" description="Disordered" evidence="1">
    <location>
        <begin position="54"/>
        <end position="81"/>
    </location>
</feature>
<proteinExistence type="predicted"/>
<dbReference type="Proteomes" id="UP001279410">
    <property type="component" value="Unassembled WGS sequence"/>
</dbReference>
<keyword evidence="3" id="KW-1185">Reference proteome</keyword>